<dbReference type="AlphaFoldDB" id="R7V7M9"/>
<dbReference type="Proteomes" id="UP000014760">
    <property type="component" value="Unassembled WGS sequence"/>
</dbReference>
<reference evidence="2" key="3">
    <citation type="submission" date="2015-06" db="UniProtKB">
        <authorList>
            <consortium name="EnsemblMetazoa"/>
        </authorList>
    </citation>
    <scope>IDENTIFICATION</scope>
</reference>
<evidence type="ECO:0000313" key="2">
    <source>
        <dbReference type="EnsemblMetazoa" id="CapteP128195"/>
    </source>
</evidence>
<dbReference type="EMBL" id="AMQN01004718">
    <property type="status" value="NOT_ANNOTATED_CDS"/>
    <property type="molecule type" value="Genomic_DNA"/>
</dbReference>
<dbReference type="HOGENOM" id="CLU_2266250_0_0_1"/>
<organism evidence="1">
    <name type="scientific">Capitella teleta</name>
    <name type="common">Polychaete worm</name>
    <dbReference type="NCBI Taxonomy" id="283909"/>
    <lineage>
        <taxon>Eukaryota</taxon>
        <taxon>Metazoa</taxon>
        <taxon>Spiralia</taxon>
        <taxon>Lophotrochozoa</taxon>
        <taxon>Annelida</taxon>
        <taxon>Polychaeta</taxon>
        <taxon>Sedentaria</taxon>
        <taxon>Scolecida</taxon>
        <taxon>Capitellidae</taxon>
        <taxon>Capitella</taxon>
    </lineage>
</organism>
<name>R7V7M9_CAPTE</name>
<evidence type="ECO:0000313" key="3">
    <source>
        <dbReference type="Proteomes" id="UP000014760"/>
    </source>
</evidence>
<dbReference type="EMBL" id="KB294243">
    <property type="protein sequence ID" value="ELU14863.1"/>
    <property type="molecule type" value="Genomic_DNA"/>
</dbReference>
<gene>
    <name evidence="1" type="ORF">CAPTEDRAFT_128195</name>
</gene>
<evidence type="ECO:0000313" key="1">
    <source>
        <dbReference type="EMBL" id="ELU14863.1"/>
    </source>
</evidence>
<protein>
    <submittedName>
        <fullName evidence="1 2">Uncharacterized protein</fullName>
    </submittedName>
</protein>
<dbReference type="OMA" id="CGEICEH"/>
<reference evidence="3" key="1">
    <citation type="submission" date="2012-12" db="EMBL/GenBank/DDBJ databases">
        <authorList>
            <person name="Hellsten U."/>
            <person name="Grimwood J."/>
            <person name="Chapman J.A."/>
            <person name="Shapiro H."/>
            <person name="Aerts A."/>
            <person name="Otillar R.P."/>
            <person name="Terry A.Y."/>
            <person name="Boore J.L."/>
            <person name="Simakov O."/>
            <person name="Marletaz F."/>
            <person name="Cho S.-J."/>
            <person name="Edsinger-Gonzales E."/>
            <person name="Havlak P."/>
            <person name="Kuo D.-H."/>
            <person name="Larsson T."/>
            <person name="Lv J."/>
            <person name="Arendt D."/>
            <person name="Savage R."/>
            <person name="Osoegawa K."/>
            <person name="de Jong P."/>
            <person name="Lindberg D.R."/>
            <person name="Seaver E.C."/>
            <person name="Weisblat D.A."/>
            <person name="Putnam N.H."/>
            <person name="Grigoriev I.V."/>
            <person name="Rokhsar D.S."/>
        </authorList>
    </citation>
    <scope>NUCLEOTIDE SEQUENCE</scope>
    <source>
        <strain evidence="3">I ESC-2004</strain>
    </source>
</reference>
<sequence>MRNDICNHLIELEEELSRYFPDKEKEEESFYSSVRYSFSPLNYVEDLKNAIQDYFFELQNDSTSEAKFKCEDLATFWCSLSELYQKKSKIARGYLLPFTSTYK</sequence>
<accession>R7V7M9</accession>
<dbReference type="EnsemblMetazoa" id="CapteT128195">
    <property type="protein sequence ID" value="CapteP128195"/>
    <property type="gene ID" value="CapteG128195"/>
</dbReference>
<proteinExistence type="predicted"/>
<keyword evidence="3" id="KW-1185">Reference proteome</keyword>
<reference evidence="1 3" key="2">
    <citation type="journal article" date="2013" name="Nature">
        <title>Insights into bilaterian evolution from three spiralian genomes.</title>
        <authorList>
            <person name="Simakov O."/>
            <person name="Marletaz F."/>
            <person name="Cho S.J."/>
            <person name="Edsinger-Gonzales E."/>
            <person name="Havlak P."/>
            <person name="Hellsten U."/>
            <person name="Kuo D.H."/>
            <person name="Larsson T."/>
            <person name="Lv J."/>
            <person name="Arendt D."/>
            <person name="Savage R."/>
            <person name="Osoegawa K."/>
            <person name="de Jong P."/>
            <person name="Grimwood J."/>
            <person name="Chapman J.A."/>
            <person name="Shapiro H."/>
            <person name="Aerts A."/>
            <person name="Otillar R.P."/>
            <person name="Terry A.Y."/>
            <person name="Boore J.L."/>
            <person name="Grigoriev I.V."/>
            <person name="Lindberg D.R."/>
            <person name="Seaver E.C."/>
            <person name="Weisblat D.A."/>
            <person name="Putnam N.H."/>
            <person name="Rokhsar D.S."/>
        </authorList>
    </citation>
    <scope>NUCLEOTIDE SEQUENCE</scope>
    <source>
        <strain evidence="1 3">I ESC-2004</strain>
    </source>
</reference>